<dbReference type="Gene3D" id="1.10.510.10">
    <property type="entry name" value="Transferase(Phosphotransferase) domain 1"/>
    <property type="match status" value="1"/>
</dbReference>
<dbReference type="EMBL" id="CP002040">
    <property type="protein sequence ID" value="ADH68112.1"/>
    <property type="molecule type" value="Genomic_DNA"/>
</dbReference>
<dbReference type="eggNOG" id="COG0515">
    <property type="taxonomic scope" value="Bacteria"/>
</dbReference>
<evidence type="ECO:0008006" key="3">
    <source>
        <dbReference type="Google" id="ProtNLM"/>
    </source>
</evidence>
<dbReference type="InterPro" id="IPR011047">
    <property type="entry name" value="Quinoprotein_ADH-like_sf"/>
</dbReference>
<dbReference type="InterPro" id="IPR015943">
    <property type="entry name" value="WD40/YVTN_repeat-like_dom_sf"/>
</dbReference>
<dbReference type="InterPro" id="IPR011009">
    <property type="entry name" value="Kinase-like_dom_sf"/>
</dbReference>
<dbReference type="SUPFAM" id="SSF50998">
    <property type="entry name" value="Quinoprotein alcohol dehydrogenase-like"/>
    <property type="match status" value="1"/>
</dbReference>
<dbReference type="OrthoDB" id="3415066at2"/>
<dbReference type="RefSeq" id="WP_013153719.1">
    <property type="nucleotide sequence ID" value="NC_014210.1"/>
</dbReference>
<accession>D7AYV0</accession>
<protein>
    <recommendedName>
        <fullName evidence="3">Serine/threonine protein kinase</fullName>
    </recommendedName>
</protein>
<organism evidence="1 2">
    <name type="scientific">Nocardiopsis dassonvillei (strain ATCC 23218 / DSM 43111 / CIP 107115 / JCM 7437 / KCTC 9190 / NBRC 14626 / NCTC 10488 / NRRL B-5397 / IMRU 509)</name>
    <name type="common">Actinomadura dassonvillei</name>
    <dbReference type="NCBI Taxonomy" id="446468"/>
    <lineage>
        <taxon>Bacteria</taxon>
        <taxon>Bacillati</taxon>
        <taxon>Actinomycetota</taxon>
        <taxon>Actinomycetes</taxon>
        <taxon>Streptosporangiales</taxon>
        <taxon>Nocardiopsidaceae</taxon>
        <taxon>Nocardiopsis</taxon>
    </lineage>
</organism>
<gene>
    <name evidence="1" type="ordered locus">Ndas_2697</name>
</gene>
<dbReference type="Gene3D" id="2.130.10.10">
    <property type="entry name" value="YVTN repeat-like/Quinoprotein amine dehydrogenase"/>
    <property type="match status" value="1"/>
</dbReference>
<evidence type="ECO:0000313" key="1">
    <source>
        <dbReference type="EMBL" id="ADH68112.1"/>
    </source>
</evidence>
<evidence type="ECO:0000313" key="2">
    <source>
        <dbReference type="Proteomes" id="UP000002219"/>
    </source>
</evidence>
<keyword evidence="2" id="KW-1185">Reference proteome</keyword>
<dbReference type="Gene3D" id="3.30.200.20">
    <property type="entry name" value="Phosphorylase Kinase, domain 1"/>
    <property type="match status" value="1"/>
</dbReference>
<reference evidence="1 2" key="1">
    <citation type="journal article" date="2010" name="Stand. Genomic Sci.">
        <title>Complete genome sequence of Nocardiopsis dassonvillei type strain (IMRU 509).</title>
        <authorList>
            <person name="Sun H."/>
            <person name="Lapidus A."/>
            <person name="Nolan M."/>
            <person name="Lucas S."/>
            <person name="Del Rio T.G."/>
            <person name="Tice H."/>
            <person name="Cheng J.F."/>
            <person name="Tapia R."/>
            <person name="Han C."/>
            <person name="Goodwin L."/>
            <person name="Pitluck S."/>
            <person name="Pagani I."/>
            <person name="Ivanova N."/>
            <person name="Mavromatis K."/>
            <person name="Mikhailova N."/>
            <person name="Pati A."/>
            <person name="Chen A."/>
            <person name="Palaniappan K."/>
            <person name="Land M."/>
            <person name="Hauser L."/>
            <person name="Chang Y.J."/>
            <person name="Jeffries C.D."/>
            <person name="Djao O.D."/>
            <person name="Rohde M."/>
            <person name="Sikorski J."/>
            <person name="Goker M."/>
            <person name="Woyke T."/>
            <person name="Bristow J."/>
            <person name="Eisen J.A."/>
            <person name="Markowitz V."/>
            <person name="Hugenholtz P."/>
            <person name="Kyrpides N.C."/>
            <person name="Klenk H.P."/>
        </authorList>
    </citation>
    <scope>NUCLEOTIDE SEQUENCE [LARGE SCALE GENOMIC DNA]</scope>
    <source>
        <strain evidence="2">ATCC 23218 / DSM 43111 / CIP 107115 / JCM 7437 / KCTC 9190 / NBRC 14626 / NCTC 10488 / NRRL B-5397 / IMRU 509</strain>
    </source>
</reference>
<name>D7AYV0_NOCDD</name>
<dbReference type="AlphaFoldDB" id="D7AYV0"/>
<dbReference type="KEGG" id="nda:Ndas_2697"/>
<dbReference type="GeneID" id="91485262"/>
<sequence length="617" mass="65023">MLPLHPHDPPAIGPHRLLGRLGSDDTAHRYAGGTGGRVSAMVVLLRPGSATDPLFRGEFARRVEALRKLRSPYVCRLVGADTRGAVPWAAFARRDEETLADRVERNGGGLLPEEFPSVATALAAGLADLHEAGVSVGPLRAEDVLLSSDGARLAGAFSAAPSGAAAEDVRHWAVLVSAAAGDAGPPLRFRKVIDGCLHPDPDLRPTPRELVRMLAGTGAGRESGASATGRRPRRRVLVPSAAGALAVAAVAATTLVVARDGSADPADAPEPAVADCTEAEGFAPARERDADDLEIFSHMVFSPDGDLLVMHTLQDEMSVWDWREGREIARPSTPLDRLAGFGFLPEGCGIAAVVMEAEPRPGNEYPAPVAQGFDLVSGTVTGYGNGGSAGGTPSEPPPTVDGIAVSPDGLIALSGSSAVPGAGVQIVDSASGRTVNTIDSDGGDPVFLDERRLALRNSVDSSDWSVTVWDVRTGERLHTVRPVADGVFAPVRGTDEVVYVHGGEVIVWDVVAGRRVDAFDMEEAAELQEPWIQEVVVDPWLGRVYVTWWDSDPEDYGAEVEEYGGAWDLESGESLLPDGLVPWYVAPHPDGEVVAVKTEEAGVRLLDPETWETVGTL</sequence>
<dbReference type="HOGENOM" id="CLU_000288_135_1_11"/>
<dbReference type="Proteomes" id="UP000002219">
    <property type="component" value="Chromosome 1"/>
</dbReference>
<proteinExistence type="predicted"/>
<dbReference type="STRING" id="446468.Ndas_2697"/>
<dbReference type="SUPFAM" id="SSF56112">
    <property type="entry name" value="Protein kinase-like (PK-like)"/>
    <property type="match status" value="1"/>
</dbReference>